<dbReference type="EMBL" id="RQJO01000007">
    <property type="protein sequence ID" value="RRB06554.1"/>
    <property type="molecule type" value="Genomic_DNA"/>
</dbReference>
<keyword evidence="5 7" id="KW-0472">Membrane</keyword>
<dbReference type="Pfam" id="PF07715">
    <property type="entry name" value="Plug"/>
    <property type="match status" value="1"/>
</dbReference>
<evidence type="ECO:0000256" key="7">
    <source>
        <dbReference type="PROSITE-ProRule" id="PRU01360"/>
    </source>
</evidence>
<evidence type="ECO:0000259" key="9">
    <source>
        <dbReference type="Pfam" id="PF07715"/>
    </source>
</evidence>
<dbReference type="OrthoDB" id="9768177at2"/>
<dbReference type="NCBIfam" id="TIGR04057">
    <property type="entry name" value="SusC_RagA_signa"/>
    <property type="match status" value="1"/>
</dbReference>
<evidence type="ECO:0000256" key="2">
    <source>
        <dbReference type="ARBA" id="ARBA00022448"/>
    </source>
</evidence>
<dbReference type="InterPro" id="IPR023997">
    <property type="entry name" value="TonB-dep_OMP_SusC/RagA_CS"/>
</dbReference>
<dbReference type="AlphaFoldDB" id="A0A3P1C193"/>
<dbReference type="Gene3D" id="2.60.40.1120">
    <property type="entry name" value="Carboxypeptidase-like, regulatory domain"/>
    <property type="match status" value="1"/>
</dbReference>
<dbReference type="NCBIfam" id="TIGR04056">
    <property type="entry name" value="OMP_RagA_SusC"/>
    <property type="match status" value="1"/>
</dbReference>
<dbReference type="FunFam" id="2.170.130.10:FF:000008">
    <property type="entry name" value="SusC/RagA family TonB-linked outer membrane protein"/>
    <property type="match status" value="1"/>
</dbReference>
<accession>A0A3P1C193</accession>
<evidence type="ECO:0000313" key="11">
    <source>
        <dbReference type="Proteomes" id="UP000271925"/>
    </source>
</evidence>
<dbReference type="SUPFAM" id="SSF49464">
    <property type="entry name" value="Carboxypeptidase regulatory domain-like"/>
    <property type="match status" value="1"/>
</dbReference>
<dbReference type="InterPro" id="IPR039426">
    <property type="entry name" value="TonB-dep_rcpt-like"/>
</dbReference>
<evidence type="ECO:0000256" key="5">
    <source>
        <dbReference type="ARBA" id="ARBA00023136"/>
    </source>
</evidence>
<dbReference type="Gene3D" id="2.40.170.20">
    <property type="entry name" value="TonB-dependent receptor, beta-barrel domain"/>
    <property type="match status" value="1"/>
</dbReference>
<dbReference type="InterPro" id="IPR023996">
    <property type="entry name" value="TonB-dep_OMP_SusC/RagA"/>
</dbReference>
<keyword evidence="11" id="KW-1185">Reference proteome</keyword>
<keyword evidence="3 7" id="KW-1134">Transmembrane beta strand</keyword>
<evidence type="ECO:0000256" key="3">
    <source>
        <dbReference type="ARBA" id="ARBA00022452"/>
    </source>
</evidence>
<keyword evidence="8" id="KW-0732">Signal</keyword>
<dbReference type="InterPro" id="IPR036942">
    <property type="entry name" value="Beta-barrel_TonB_sf"/>
</dbReference>
<dbReference type="Gene3D" id="2.170.130.10">
    <property type="entry name" value="TonB-dependent receptor, plug domain"/>
    <property type="match status" value="1"/>
</dbReference>
<comment type="similarity">
    <text evidence="7">Belongs to the TonB-dependent receptor family.</text>
</comment>
<dbReference type="SUPFAM" id="SSF56935">
    <property type="entry name" value="Porins"/>
    <property type="match status" value="1"/>
</dbReference>
<keyword evidence="6 7" id="KW-0998">Cell outer membrane</keyword>
<proteinExistence type="inferred from homology"/>
<sequence length="1118" mass="123228">MYMLRRTAFALALLGFSLPSPGQSFARLTPDQETKPASNRMESPQALEQVLQTIQARQKVFFNYSNRLIQNKTVVVNLDEITNDNLDKQLNELLQPLGLQFEKQSGRRYLIFQVTPKSTKTADPATSRVETAPAFISPTLLHESTAIEVTGRVTAGDNKEPLPGVSVIVKGTTKGTTTDAEGKFRLDVADEASTLIFSFVGYLPEEVVVAKLKVIDVVLKADTKALEEIVVVGYGTQKRADITGAITSISEKSLREVPVTNAQQMLQGRAAGVYVVQSSYKPGSGATVQIRGRRSFSAGNDPLYVVDGIPIAGGFNDINPSDIVSMEVLKDASATAIYGSRGANGVVIISTKRGTPGRITVNYTNYLGVSTISRYANMMNGAEFAAYRREAARTAGRYDVEKPAESDKLLFEPVELASIAEGRSTDYQRMVVRNGFTNNHDLSISGGSDKTRFNISLGYFRDKGIIPGQDFTRFTTRINIDQKIGKRFSVGTSMLGAYSIQNGADLNVYQLALQANPLGVPYGPMGNLIFRPTNDALITNPMSDLVKGAAINVNKRFRLFTSLYGEAEILDGLKFRMNFGPDLTKSNIGNFRGKFTNANQGGVPSANVADEFVFNYTWENILTYKKTLARLHTLDLTGLYSIQARTQENLSANVQGLPVESLQFFNLGQGSTINSVGSAYSKWAILSYMGRINYAFDDRFLLTFTGRFDGSSRFAPGNQWGFFPSVALGWNVINEDFLKSSKVFSNLKLRMSYGETGNTGIDPYQTQGLLTRTTYDFDGTAAYGYRPGTIRNSNLKWETTSSANIGVDFGVLNERITGSVEFYRSTTRDLLLPRVLPTTSGFTSILENVGSTRNTGFECTLSTRNITAQNGGFTWSTDFNFFTNKEKILELSQGKTDDVGNARFIGQPISVFYDYERIGIWQLGEDKQAAQFSSKVGQNKINDRNGNGVIDPNDRMILGTSVPKFTGGLTNRFSYKGFDLSIFLFARFGNMIQSGFHDGSIFALAGRFNNFKVDYWTKDNPTNAYPQPNLSQERPLFNSTLTYFDGSFVKVRNINLGYNLASGFAKKLKANAIRVYGSIQNPLMYAPYVQKHNGIDPEIPTSDTPLSRQFLAGVNITF</sequence>
<comment type="caution">
    <text evidence="10">The sequence shown here is derived from an EMBL/GenBank/DDBJ whole genome shotgun (WGS) entry which is preliminary data.</text>
</comment>
<evidence type="ECO:0000256" key="6">
    <source>
        <dbReference type="ARBA" id="ARBA00023237"/>
    </source>
</evidence>
<protein>
    <submittedName>
        <fullName evidence="10">TonB-dependent receptor</fullName>
    </submittedName>
</protein>
<evidence type="ECO:0000256" key="4">
    <source>
        <dbReference type="ARBA" id="ARBA00022692"/>
    </source>
</evidence>
<dbReference type="Pfam" id="PF13715">
    <property type="entry name" value="CarbopepD_reg_2"/>
    <property type="match status" value="1"/>
</dbReference>
<feature type="signal peptide" evidence="8">
    <location>
        <begin position="1"/>
        <end position="26"/>
    </location>
</feature>
<dbReference type="InterPro" id="IPR037066">
    <property type="entry name" value="Plug_dom_sf"/>
</dbReference>
<evidence type="ECO:0000313" key="10">
    <source>
        <dbReference type="EMBL" id="RRB06554.1"/>
    </source>
</evidence>
<comment type="subcellular location">
    <subcellularLocation>
        <location evidence="1 7">Cell outer membrane</location>
        <topology evidence="1 7">Multi-pass membrane protein</topology>
    </subcellularLocation>
</comment>
<dbReference type="GO" id="GO:0009279">
    <property type="term" value="C:cell outer membrane"/>
    <property type="evidence" value="ECO:0007669"/>
    <property type="project" value="UniProtKB-SubCell"/>
</dbReference>
<feature type="domain" description="TonB-dependent receptor plug" evidence="9">
    <location>
        <begin position="240"/>
        <end position="346"/>
    </location>
</feature>
<dbReference type="PROSITE" id="PS52016">
    <property type="entry name" value="TONB_DEPENDENT_REC_3"/>
    <property type="match status" value="1"/>
</dbReference>
<dbReference type="InterPro" id="IPR008969">
    <property type="entry name" value="CarboxyPept-like_regulatory"/>
</dbReference>
<reference evidence="10 11" key="1">
    <citation type="submission" date="2018-11" db="EMBL/GenBank/DDBJ databases">
        <authorList>
            <person name="Zhou Z."/>
            <person name="Wang G."/>
        </authorList>
    </citation>
    <scope>NUCLEOTIDE SEQUENCE [LARGE SCALE GENOMIC DNA]</scope>
    <source>
        <strain evidence="10 11">KCTC52004</strain>
    </source>
</reference>
<organism evidence="10 11">
    <name type="scientific">Larkinella rosea</name>
    <dbReference type="NCBI Taxonomy" id="2025312"/>
    <lineage>
        <taxon>Bacteria</taxon>
        <taxon>Pseudomonadati</taxon>
        <taxon>Bacteroidota</taxon>
        <taxon>Cytophagia</taxon>
        <taxon>Cytophagales</taxon>
        <taxon>Spirosomataceae</taxon>
        <taxon>Larkinella</taxon>
    </lineage>
</organism>
<keyword evidence="4 7" id="KW-0812">Transmembrane</keyword>
<keyword evidence="10" id="KW-0675">Receptor</keyword>
<evidence type="ECO:0000256" key="1">
    <source>
        <dbReference type="ARBA" id="ARBA00004571"/>
    </source>
</evidence>
<dbReference type="Proteomes" id="UP000271925">
    <property type="component" value="Unassembled WGS sequence"/>
</dbReference>
<dbReference type="InterPro" id="IPR012910">
    <property type="entry name" value="Plug_dom"/>
</dbReference>
<name>A0A3P1C193_9BACT</name>
<keyword evidence="2 7" id="KW-0813">Transport</keyword>
<feature type="chain" id="PRO_5018032460" evidence="8">
    <location>
        <begin position="27"/>
        <end position="1118"/>
    </location>
</feature>
<gene>
    <name evidence="10" type="ORF">EHT25_01770</name>
</gene>
<evidence type="ECO:0000256" key="8">
    <source>
        <dbReference type="SAM" id="SignalP"/>
    </source>
</evidence>